<feature type="domain" description="HTH lacI-type" evidence="5">
    <location>
        <begin position="4"/>
        <end position="58"/>
    </location>
</feature>
<evidence type="ECO:0000256" key="3">
    <source>
        <dbReference type="ARBA" id="ARBA00023125"/>
    </source>
</evidence>
<evidence type="ECO:0000313" key="7">
    <source>
        <dbReference type="Proteomes" id="UP001596011"/>
    </source>
</evidence>
<proteinExistence type="predicted"/>
<dbReference type="SMART" id="SM00354">
    <property type="entry name" value="HTH_LACI"/>
    <property type="match status" value="1"/>
</dbReference>
<dbReference type="EMBL" id="JBHSFI010000002">
    <property type="protein sequence ID" value="MFC4627418.1"/>
    <property type="molecule type" value="Genomic_DNA"/>
</dbReference>
<dbReference type="Gene3D" id="3.40.50.2300">
    <property type="match status" value="2"/>
</dbReference>
<dbReference type="SUPFAM" id="SSF53822">
    <property type="entry name" value="Periplasmic binding protein-like I"/>
    <property type="match status" value="1"/>
</dbReference>
<reference evidence="7" key="1">
    <citation type="journal article" date="2019" name="Int. J. Syst. Evol. Microbiol.">
        <title>The Global Catalogue of Microorganisms (GCM) 10K type strain sequencing project: providing services to taxonomists for standard genome sequencing and annotation.</title>
        <authorList>
            <consortium name="The Broad Institute Genomics Platform"/>
            <consortium name="The Broad Institute Genome Sequencing Center for Infectious Disease"/>
            <person name="Wu L."/>
            <person name="Ma J."/>
        </authorList>
    </citation>
    <scope>NUCLEOTIDE SEQUENCE [LARGE SCALE GENOMIC DNA]</scope>
    <source>
        <strain evidence="7">CCUG 42722</strain>
    </source>
</reference>
<dbReference type="CDD" id="cd01392">
    <property type="entry name" value="HTH_LacI"/>
    <property type="match status" value="1"/>
</dbReference>
<dbReference type="SUPFAM" id="SSF47413">
    <property type="entry name" value="lambda repressor-like DNA-binding domains"/>
    <property type="match status" value="1"/>
</dbReference>
<evidence type="ECO:0000256" key="1">
    <source>
        <dbReference type="ARBA" id="ARBA00022491"/>
    </source>
</evidence>
<dbReference type="PROSITE" id="PS00356">
    <property type="entry name" value="HTH_LACI_1"/>
    <property type="match status" value="1"/>
</dbReference>
<evidence type="ECO:0000256" key="4">
    <source>
        <dbReference type="ARBA" id="ARBA00023163"/>
    </source>
</evidence>
<dbReference type="InterPro" id="IPR000843">
    <property type="entry name" value="HTH_LacI"/>
</dbReference>
<organism evidence="6 7">
    <name type="scientific">Promicromonospora alba</name>
    <dbReference type="NCBI Taxonomy" id="1616110"/>
    <lineage>
        <taxon>Bacteria</taxon>
        <taxon>Bacillati</taxon>
        <taxon>Actinomycetota</taxon>
        <taxon>Actinomycetes</taxon>
        <taxon>Micrococcales</taxon>
        <taxon>Promicromonosporaceae</taxon>
        <taxon>Promicromonospora</taxon>
    </lineage>
</organism>
<protein>
    <submittedName>
        <fullName evidence="6">LacI family DNA-binding transcriptional regulator</fullName>
    </submittedName>
</protein>
<dbReference type="PANTHER" id="PTHR30146">
    <property type="entry name" value="LACI-RELATED TRANSCRIPTIONAL REPRESSOR"/>
    <property type="match status" value="1"/>
</dbReference>
<dbReference type="Gene3D" id="1.10.260.40">
    <property type="entry name" value="lambda repressor-like DNA-binding domains"/>
    <property type="match status" value="1"/>
</dbReference>
<dbReference type="PROSITE" id="PS50932">
    <property type="entry name" value="HTH_LACI_2"/>
    <property type="match status" value="1"/>
</dbReference>
<dbReference type="Pfam" id="PF13377">
    <property type="entry name" value="Peripla_BP_3"/>
    <property type="match status" value="1"/>
</dbReference>
<accession>A0ABV9HBQ7</accession>
<dbReference type="PANTHER" id="PTHR30146:SF148">
    <property type="entry name" value="HTH-TYPE TRANSCRIPTIONAL REPRESSOR PURR-RELATED"/>
    <property type="match status" value="1"/>
</dbReference>
<comment type="caution">
    <text evidence="6">The sequence shown here is derived from an EMBL/GenBank/DDBJ whole genome shotgun (WGS) entry which is preliminary data.</text>
</comment>
<dbReference type="InterPro" id="IPR010982">
    <property type="entry name" value="Lambda_DNA-bd_dom_sf"/>
</dbReference>
<dbReference type="InterPro" id="IPR046335">
    <property type="entry name" value="LacI/GalR-like_sensor"/>
</dbReference>
<gene>
    <name evidence="6" type="ORF">ACFO6V_04175</name>
</gene>
<keyword evidence="7" id="KW-1185">Reference proteome</keyword>
<evidence type="ECO:0000259" key="5">
    <source>
        <dbReference type="PROSITE" id="PS50932"/>
    </source>
</evidence>
<dbReference type="InterPro" id="IPR028082">
    <property type="entry name" value="Peripla_BP_I"/>
</dbReference>
<evidence type="ECO:0000256" key="2">
    <source>
        <dbReference type="ARBA" id="ARBA00023015"/>
    </source>
</evidence>
<keyword evidence="3 6" id="KW-0238">DNA-binding</keyword>
<dbReference type="Proteomes" id="UP001596011">
    <property type="component" value="Unassembled WGS sequence"/>
</dbReference>
<evidence type="ECO:0000313" key="6">
    <source>
        <dbReference type="EMBL" id="MFC4627418.1"/>
    </source>
</evidence>
<dbReference type="Pfam" id="PF00356">
    <property type="entry name" value="LacI"/>
    <property type="match status" value="1"/>
</dbReference>
<dbReference type="RefSeq" id="WP_377132540.1">
    <property type="nucleotide sequence ID" value="NZ_JBHSFI010000002.1"/>
</dbReference>
<dbReference type="GO" id="GO:0003677">
    <property type="term" value="F:DNA binding"/>
    <property type="evidence" value="ECO:0007669"/>
    <property type="project" value="UniProtKB-KW"/>
</dbReference>
<dbReference type="CDD" id="cd06267">
    <property type="entry name" value="PBP1_LacI_sugar_binding-like"/>
    <property type="match status" value="1"/>
</dbReference>
<sequence>MRAVTIHDVAAEAGVSAATASRVLSGHPATSEESRTRVTEAARRLGFRPNAQARSLRKSHTNTIGLLLSDVRNPFFADIAHNAEQHALESGIATLLCNANESTEQQDLYLDLLLSQRVAGIIVAPQGDGAGSLREVLTLGVPVVFVDRTIDGVDVPSVTSDNRSGITGAVAHLAGLGHRRIGLVAGPQETSTGRERLEAFRQAIAEHGLDDDPDLVHLGDFQVTSGARAANQLLDLPHPPTAVLAADSLMTFGVLEVLRERGIRVGSDLSVVGYDDVAAFRWFSPQLTVVAHDPARMGALAVDLIRDVLDGRPARSVVLESSLVVRESTGPALGTGSVPHPAGRQ</sequence>
<keyword evidence="2" id="KW-0805">Transcription regulation</keyword>
<name>A0ABV9HBQ7_9MICO</name>
<keyword evidence="4" id="KW-0804">Transcription</keyword>
<keyword evidence="1" id="KW-0678">Repressor</keyword>